<proteinExistence type="predicted"/>
<name>A0A8H3I2D1_9AGAM</name>
<dbReference type="PANTHER" id="PTHR19959">
    <property type="entry name" value="KINESIN LIGHT CHAIN"/>
    <property type="match status" value="1"/>
</dbReference>
<evidence type="ECO:0000313" key="3">
    <source>
        <dbReference type="Proteomes" id="UP000663827"/>
    </source>
</evidence>
<dbReference type="InterPro" id="IPR011990">
    <property type="entry name" value="TPR-like_helical_dom_sf"/>
</dbReference>
<dbReference type="AlphaFoldDB" id="A0A8H3I2D1"/>
<accession>A0A8H3I2D1</accession>
<evidence type="ECO:0000259" key="1">
    <source>
        <dbReference type="Pfam" id="PF12770"/>
    </source>
</evidence>
<dbReference type="Pfam" id="PF12770">
    <property type="entry name" value="CHAT"/>
    <property type="match status" value="1"/>
</dbReference>
<gene>
    <name evidence="2" type="ORF">RDB_LOCUS177522</name>
</gene>
<protein>
    <recommendedName>
        <fullName evidence="1">CHAT domain-containing protein</fullName>
    </recommendedName>
</protein>
<evidence type="ECO:0000313" key="2">
    <source>
        <dbReference type="EMBL" id="CAE7227005.1"/>
    </source>
</evidence>
<dbReference type="Gene3D" id="1.25.40.10">
    <property type="entry name" value="Tetratricopeptide repeat domain"/>
    <property type="match status" value="2"/>
</dbReference>
<sequence length="973" mass="108385">MNLMMQLDLPEIEERIEVLSCTLSETPSDHPCFPTWLALLGVAYSLRFDLLAEPDDIDSAIEYTSIALTLTPDDDSNMTPLLDTQGMYYSKRYRRQGREIDVEKAIEYGNLALALTPEGDSQLSGRFSNLGGSHSYRFERLGELDDLDKAIEYGTRGVDLAPGDDPSLASQLDNLGVFYSYRFQRLGELQDLDKSINLGCRALGLTPHGDPETSRRLANLGASHKIRFERLGESGDLEKAIQYESHALDLTPSNYSDLSARLTNLAVSHKLRFRRFDKLDDLKMAIEYTTRAIALVSSRHPLLPTQLMNLGEYYSHRFQRTGELDDLEQAIECQSRAVTLTPDGHPHLSARLANLGTAHRYRYRELGEPTDMEKALDYGLRALALTPDGHPSLPLQFHNLARSSILMHQHTNDPSHIQHALGYFRKASQSLTGSPRDRFHHAIAWAALARKHGALNCLEAFQTTIDLLPQFIWLGATTSQRYEDLSTTQSLAVAAASAAITSSDHTLALEWLEHARCVVWNQSLMLRSPIHQLHSFHPELADRLQIVANQLHHAGTQSRESQTLLSSSLNLEQVAQQHHRLAQEYDFLLSEIRGLSGFDSFLRPMKANDLVHAARNGPIVVINCDKDRCDALLVLPRADTISHIPLPDFTEEKARQARSEIEKSLRRKGVRERGFKIRSNPDEKDDFAGALAILWNTIVKPILDSLGYTNEVSKEKLPHITWCPTGVLSFLPLHAAGDYDQPRSRVFNYVVSSYTPTLAALLTSNPSSLNTSSNSRLLAVGLEFTPGRSHLPGATVELACLKKRIQDMVTYSELVNDQATSASVLDAMEQHDWVHLACHAHQNTQDPTKSGFFLYGGVLDLAAINQRSFKNKGLAFLSACQTATGDEKLADEAIHLAAGLLMAGYPSVIATMWSVADEDAPFLADRVYSQLLKNWQIGNGEAGKALHGAVAELRERVGEKEFTRWVPYIHLGS</sequence>
<comment type="caution">
    <text evidence="2">The sequence shown here is derived from an EMBL/GenBank/DDBJ whole genome shotgun (WGS) entry which is preliminary data.</text>
</comment>
<reference evidence="2" key="1">
    <citation type="submission" date="2021-01" db="EMBL/GenBank/DDBJ databases">
        <authorList>
            <person name="Kaushik A."/>
        </authorList>
    </citation>
    <scope>NUCLEOTIDE SEQUENCE</scope>
    <source>
        <strain evidence="2">AG5</strain>
    </source>
</reference>
<dbReference type="EMBL" id="CAJNJQ010006337">
    <property type="protein sequence ID" value="CAE7227005.1"/>
    <property type="molecule type" value="Genomic_DNA"/>
</dbReference>
<dbReference type="PANTHER" id="PTHR19959:SF119">
    <property type="entry name" value="FUNGAL LIPASE-LIKE DOMAIN-CONTAINING PROTEIN"/>
    <property type="match status" value="1"/>
</dbReference>
<dbReference type="Proteomes" id="UP000663827">
    <property type="component" value="Unassembled WGS sequence"/>
</dbReference>
<dbReference type="InterPro" id="IPR024983">
    <property type="entry name" value="CHAT_dom"/>
</dbReference>
<organism evidence="2 3">
    <name type="scientific">Rhizoctonia solani</name>
    <dbReference type="NCBI Taxonomy" id="456999"/>
    <lineage>
        <taxon>Eukaryota</taxon>
        <taxon>Fungi</taxon>
        <taxon>Dikarya</taxon>
        <taxon>Basidiomycota</taxon>
        <taxon>Agaricomycotina</taxon>
        <taxon>Agaricomycetes</taxon>
        <taxon>Cantharellales</taxon>
        <taxon>Ceratobasidiaceae</taxon>
        <taxon>Rhizoctonia</taxon>
    </lineage>
</organism>
<feature type="domain" description="CHAT" evidence="1">
    <location>
        <begin position="693"/>
        <end position="973"/>
    </location>
</feature>
<dbReference type="SUPFAM" id="SSF81901">
    <property type="entry name" value="HCP-like"/>
    <property type="match status" value="1"/>
</dbReference>